<proteinExistence type="inferred from homology"/>
<reference evidence="10" key="1">
    <citation type="submission" date="2023-03" db="EMBL/GenBank/DDBJ databases">
        <title>Andean soil-derived lignocellulolytic bacterial consortium as a source of novel taxa and putative plastic-active enzymes.</title>
        <authorList>
            <person name="Diaz-Garcia L."/>
            <person name="Chuvochina M."/>
            <person name="Feuerriegel G."/>
            <person name="Bunk B."/>
            <person name="Sproer C."/>
            <person name="Streit W.R."/>
            <person name="Rodriguez L.M."/>
            <person name="Overmann J."/>
            <person name="Jimenez D.J."/>
        </authorList>
    </citation>
    <scope>NUCLEOTIDE SEQUENCE</scope>
    <source>
        <strain evidence="10">MAG 4610</strain>
    </source>
</reference>
<evidence type="ECO:0000313" key="11">
    <source>
        <dbReference type="Proteomes" id="UP001213972"/>
    </source>
</evidence>
<accession>A0AAJ5W2T1</accession>
<evidence type="ECO:0000256" key="3">
    <source>
        <dbReference type="ARBA" id="ARBA00022475"/>
    </source>
</evidence>
<dbReference type="CDD" id="cd06261">
    <property type="entry name" value="TM_PBP2"/>
    <property type="match status" value="1"/>
</dbReference>
<dbReference type="PROSITE" id="PS50928">
    <property type="entry name" value="ABC_TM1"/>
    <property type="match status" value="1"/>
</dbReference>
<feature type="transmembrane region" description="Helical" evidence="7">
    <location>
        <begin position="275"/>
        <end position="298"/>
    </location>
</feature>
<evidence type="ECO:0000256" key="7">
    <source>
        <dbReference type="RuleBase" id="RU363032"/>
    </source>
</evidence>
<evidence type="ECO:0000256" key="6">
    <source>
        <dbReference type="ARBA" id="ARBA00023136"/>
    </source>
</evidence>
<dbReference type="SUPFAM" id="SSF161098">
    <property type="entry name" value="MetI-like"/>
    <property type="match status" value="1"/>
</dbReference>
<keyword evidence="5 7" id="KW-1133">Transmembrane helix</keyword>
<evidence type="ECO:0000256" key="1">
    <source>
        <dbReference type="ARBA" id="ARBA00004651"/>
    </source>
</evidence>
<feature type="domain" description="ABC transmembrane type-1" evidence="9">
    <location>
        <begin position="97"/>
        <end position="298"/>
    </location>
</feature>
<dbReference type="GO" id="GO:0055085">
    <property type="term" value="P:transmembrane transport"/>
    <property type="evidence" value="ECO:0007669"/>
    <property type="project" value="InterPro"/>
</dbReference>
<evidence type="ECO:0000256" key="4">
    <source>
        <dbReference type="ARBA" id="ARBA00022692"/>
    </source>
</evidence>
<sequence>MRYLIGRIGQAALVLWAAYTATFFLLSVLPGDGIMIKFENPEMGLSAEQIAAIRDYYRVDDPVLLQYVHALLGTVRGDFGYSISNAVPVADRLAAALPQTAQLASAAFVLALVIAAAIAAASVFAPFTWVRRALDAVPSLFISIPAFWFGLVLIQVFSFQLGWVPMIGASPVEALILPVITLAVPISAPLAQVFCRSLDEVAARPFVQVVTAKGASRSWILLRHTAKNALLPTLTISGLVFGELIAGSVVTETVFGRNGVGRLVNEAVAGQDLPVIQAVVLLSALVFVTVNLVVDLLFPVLDPRLRRPGGRRRSWIISPAGPPPESSSAESPSAPSPIGAAA</sequence>
<feature type="transmembrane region" description="Helical" evidence="7">
    <location>
        <begin position="103"/>
        <end position="127"/>
    </location>
</feature>
<name>A0AAJ5W2T1_9MICO</name>
<dbReference type="Pfam" id="PF19300">
    <property type="entry name" value="BPD_transp_1_N"/>
    <property type="match status" value="1"/>
</dbReference>
<feature type="transmembrane region" description="Helical" evidence="7">
    <location>
        <begin position="175"/>
        <end position="195"/>
    </location>
</feature>
<evidence type="ECO:0000259" key="9">
    <source>
        <dbReference type="PROSITE" id="PS50928"/>
    </source>
</evidence>
<dbReference type="InterPro" id="IPR000515">
    <property type="entry name" value="MetI-like"/>
</dbReference>
<keyword evidence="3" id="KW-1003">Cell membrane</keyword>
<gene>
    <name evidence="10" type="ORF">P0Y48_12790</name>
</gene>
<dbReference type="EMBL" id="CP119321">
    <property type="protein sequence ID" value="WEK13320.1"/>
    <property type="molecule type" value="Genomic_DNA"/>
</dbReference>
<evidence type="ECO:0000313" key="10">
    <source>
        <dbReference type="EMBL" id="WEK13320.1"/>
    </source>
</evidence>
<dbReference type="Proteomes" id="UP001213972">
    <property type="component" value="Chromosome"/>
</dbReference>
<keyword evidence="2 7" id="KW-0813">Transport</keyword>
<organism evidence="10 11">
    <name type="scientific">Candidatus Microbacterium phytovorans</name>
    <dbReference type="NCBI Taxonomy" id="3121374"/>
    <lineage>
        <taxon>Bacteria</taxon>
        <taxon>Bacillati</taxon>
        <taxon>Actinomycetota</taxon>
        <taxon>Actinomycetes</taxon>
        <taxon>Micrococcales</taxon>
        <taxon>Microbacteriaceae</taxon>
        <taxon>Microbacterium</taxon>
    </lineage>
</organism>
<comment type="similarity">
    <text evidence="7">Belongs to the binding-protein-dependent transport system permease family.</text>
</comment>
<keyword evidence="4 7" id="KW-0812">Transmembrane</keyword>
<feature type="region of interest" description="Disordered" evidence="8">
    <location>
        <begin position="312"/>
        <end position="342"/>
    </location>
</feature>
<dbReference type="InterPro" id="IPR045621">
    <property type="entry name" value="BPD_transp_1_N"/>
</dbReference>
<comment type="subcellular location">
    <subcellularLocation>
        <location evidence="1 7">Cell membrane</location>
        <topology evidence="1 7">Multi-pass membrane protein</topology>
    </subcellularLocation>
</comment>
<protein>
    <submittedName>
        <fullName evidence="10">ABC transporter permease</fullName>
    </submittedName>
</protein>
<dbReference type="AlphaFoldDB" id="A0AAJ5W2T1"/>
<dbReference type="PANTHER" id="PTHR43163:SF6">
    <property type="entry name" value="DIPEPTIDE TRANSPORT SYSTEM PERMEASE PROTEIN DPPB-RELATED"/>
    <property type="match status" value="1"/>
</dbReference>
<feature type="transmembrane region" description="Helical" evidence="7">
    <location>
        <begin position="139"/>
        <end position="163"/>
    </location>
</feature>
<feature type="transmembrane region" description="Helical" evidence="7">
    <location>
        <begin position="12"/>
        <end position="29"/>
    </location>
</feature>
<dbReference type="Gene3D" id="1.10.3720.10">
    <property type="entry name" value="MetI-like"/>
    <property type="match status" value="1"/>
</dbReference>
<dbReference type="PANTHER" id="PTHR43163">
    <property type="entry name" value="DIPEPTIDE TRANSPORT SYSTEM PERMEASE PROTEIN DPPB-RELATED"/>
    <property type="match status" value="1"/>
</dbReference>
<evidence type="ECO:0000256" key="5">
    <source>
        <dbReference type="ARBA" id="ARBA00022989"/>
    </source>
</evidence>
<dbReference type="GO" id="GO:0005886">
    <property type="term" value="C:plasma membrane"/>
    <property type="evidence" value="ECO:0007669"/>
    <property type="project" value="UniProtKB-SubCell"/>
</dbReference>
<evidence type="ECO:0000256" key="8">
    <source>
        <dbReference type="SAM" id="MobiDB-lite"/>
    </source>
</evidence>
<dbReference type="InterPro" id="IPR035906">
    <property type="entry name" value="MetI-like_sf"/>
</dbReference>
<feature type="compositionally biased region" description="Low complexity" evidence="8">
    <location>
        <begin position="326"/>
        <end position="342"/>
    </location>
</feature>
<keyword evidence="6 7" id="KW-0472">Membrane</keyword>
<evidence type="ECO:0000256" key="2">
    <source>
        <dbReference type="ARBA" id="ARBA00022448"/>
    </source>
</evidence>
<dbReference type="Pfam" id="PF00528">
    <property type="entry name" value="BPD_transp_1"/>
    <property type="match status" value="1"/>
</dbReference>
<feature type="transmembrane region" description="Helical" evidence="7">
    <location>
        <begin position="229"/>
        <end position="255"/>
    </location>
</feature>